<reference evidence="4" key="1">
    <citation type="submission" date="2022-11" db="UniProtKB">
        <authorList>
            <consortium name="WormBaseParasite"/>
        </authorList>
    </citation>
    <scope>IDENTIFICATION</scope>
</reference>
<dbReference type="WBParaSite" id="Gr19_v10_g9804.t1">
    <property type="protein sequence ID" value="Gr19_v10_g9804.t1"/>
    <property type="gene ID" value="Gr19_v10_g9804"/>
</dbReference>
<feature type="region of interest" description="Disordered" evidence="1">
    <location>
        <begin position="398"/>
        <end position="423"/>
    </location>
</feature>
<dbReference type="GO" id="GO:0051864">
    <property type="term" value="F:histone H3K36 demethylase activity"/>
    <property type="evidence" value="ECO:0007669"/>
    <property type="project" value="TreeGrafter"/>
</dbReference>
<organism evidence="3 4">
    <name type="scientific">Globodera rostochiensis</name>
    <name type="common">Golden nematode worm</name>
    <name type="synonym">Heterodera rostochiensis</name>
    <dbReference type="NCBI Taxonomy" id="31243"/>
    <lineage>
        <taxon>Eukaryota</taxon>
        <taxon>Metazoa</taxon>
        <taxon>Ecdysozoa</taxon>
        <taxon>Nematoda</taxon>
        <taxon>Chromadorea</taxon>
        <taxon>Rhabditida</taxon>
        <taxon>Tylenchina</taxon>
        <taxon>Tylenchomorpha</taxon>
        <taxon>Tylenchoidea</taxon>
        <taxon>Heteroderidae</taxon>
        <taxon>Heteroderinae</taxon>
        <taxon>Globodera</taxon>
    </lineage>
</organism>
<feature type="region of interest" description="Disordered" evidence="1">
    <location>
        <begin position="555"/>
        <end position="579"/>
    </location>
</feature>
<name>A0A914IDC9_GLORO</name>
<dbReference type="InterPro" id="IPR003347">
    <property type="entry name" value="JmjC_dom"/>
</dbReference>
<sequence>MDDALDKVFNHLLVMLENRGPDGCCAYRHHGPALTSSDAALLLLQELFSAVFPTPICFNSLLSDLFSVNVFPPGAWAGVTIWSLASTFFMKEFAANSEFLRAKSVLIEPAVLRRNGVRCVRTVQRPGEGVITLPGAVHFGFSTVSPWGRRRAGMLQMLTARLLFLFLLSTFAEGTKMRKLPKQNPNFKDNPQGNKDVNFLMDPYFKDIPQSNKDDSFEQDPYFEDKPQSNEDERFREAEERLQKRYQKKELNDVNVFPPGAWAGVTIWYSVPAADFMRFRSLASTFFMKEFAANSEFLRAKSVLIEPAVLRRNGVRCVRTVHRPGEGVITLPGAVHFGFSTMLQMLTARLLFLFLLSTFAEGTKMRKLPKQNPNFKDNPQGNKDVNFLMDPYFKDIPQSNKDDSFEQDPYFEDKPQSNEDERIREAEERLQKRYQKKELKELSELEELLKRGYCGYPRIGYGNEFRKNETDTNRHGYKRHGFSTVSPWGRRPAGMLQMLTARLLFLFLLSTFAEGTKMCKLPKQNPNFKDNPQGNKDVNFLMDPYFKDIPQSNKDDSFEQDPYFEDKPQSKQDERFREADERLQKRYQKKELKELSELEELLKRKFQSAPLGSDTEAKTCRKIYAKGTHLLDAYFVPFPEKGKSKRFQIFNQWYWKEEIQEYSVILVCQALLSDVTSFCLNSVLSERATGSRTLGRPEHIPDPDTTVDGGYVARHRTVYQ</sequence>
<evidence type="ECO:0000256" key="1">
    <source>
        <dbReference type="SAM" id="MobiDB-lite"/>
    </source>
</evidence>
<dbReference type="Proteomes" id="UP000887572">
    <property type="component" value="Unplaced"/>
</dbReference>
<dbReference type="PANTHER" id="PTHR10694:SF7">
    <property type="entry name" value="[HISTONE H3]-TRIMETHYL-L-LYSINE(9) DEMETHYLASE"/>
    <property type="match status" value="1"/>
</dbReference>
<evidence type="ECO:0000313" key="3">
    <source>
        <dbReference type="Proteomes" id="UP000887572"/>
    </source>
</evidence>
<dbReference type="Pfam" id="PF02373">
    <property type="entry name" value="JmjC"/>
    <property type="match status" value="2"/>
</dbReference>
<proteinExistence type="predicted"/>
<feature type="compositionally biased region" description="Basic and acidic residues" evidence="1">
    <location>
        <begin position="223"/>
        <end position="235"/>
    </location>
</feature>
<dbReference type="Gene3D" id="2.60.120.650">
    <property type="entry name" value="Cupin"/>
    <property type="match status" value="2"/>
</dbReference>
<evidence type="ECO:0000259" key="2">
    <source>
        <dbReference type="Pfam" id="PF02373"/>
    </source>
</evidence>
<dbReference type="AlphaFoldDB" id="A0A914IDC9"/>
<dbReference type="GO" id="GO:0005634">
    <property type="term" value="C:nucleus"/>
    <property type="evidence" value="ECO:0007669"/>
    <property type="project" value="TreeGrafter"/>
</dbReference>
<evidence type="ECO:0000313" key="4">
    <source>
        <dbReference type="WBParaSite" id="Gr19_v10_g9804.t1"/>
    </source>
</evidence>
<feature type="domain" description="JmjC" evidence="2">
    <location>
        <begin position="92"/>
        <end position="143"/>
    </location>
</feature>
<dbReference type="GO" id="GO:0010468">
    <property type="term" value="P:regulation of gene expression"/>
    <property type="evidence" value="ECO:0007669"/>
    <property type="project" value="TreeGrafter"/>
</dbReference>
<protein>
    <submittedName>
        <fullName evidence="4">JmjC domain-containing protein</fullName>
    </submittedName>
</protein>
<keyword evidence="3" id="KW-1185">Reference proteome</keyword>
<feature type="compositionally biased region" description="Basic and acidic residues" evidence="1">
    <location>
        <begin position="411"/>
        <end position="423"/>
    </location>
</feature>
<feature type="compositionally biased region" description="Basic and acidic residues" evidence="1">
    <location>
        <begin position="564"/>
        <end position="579"/>
    </location>
</feature>
<dbReference type="GO" id="GO:0032454">
    <property type="term" value="F:histone H3K9 demethylase activity"/>
    <property type="evidence" value="ECO:0007669"/>
    <property type="project" value="TreeGrafter"/>
</dbReference>
<accession>A0A914IDC9</accession>
<feature type="domain" description="JmjC" evidence="2">
    <location>
        <begin position="263"/>
        <end position="341"/>
    </location>
</feature>
<dbReference type="PANTHER" id="PTHR10694">
    <property type="entry name" value="LYSINE-SPECIFIC DEMETHYLASE"/>
    <property type="match status" value="1"/>
</dbReference>
<feature type="region of interest" description="Disordered" evidence="1">
    <location>
        <begin position="214"/>
        <end position="235"/>
    </location>
</feature>
<dbReference type="GO" id="GO:0000785">
    <property type="term" value="C:chromatin"/>
    <property type="evidence" value="ECO:0007669"/>
    <property type="project" value="TreeGrafter"/>
</dbReference>